<name>A0A5B7CEN3_PORTR</name>
<dbReference type="Proteomes" id="UP000324222">
    <property type="component" value="Unassembled WGS sequence"/>
</dbReference>
<evidence type="ECO:0000313" key="1">
    <source>
        <dbReference type="EMBL" id="MPC07765.1"/>
    </source>
</evidence>
<protein>
    <submittedName>
        <fullName evidence="1">Uncharacterized protein</fullName>
    </submittedName>
</protein>
<gene>
    <name evidence="1" type="ORF">E2C01_000332</name>
</gene>
<evidence type="ECO:0000313" key="2">
    <source>
        <dbReference type="Proteomes" id="UP000324222"/>
    </source>
</evidence>
<accession>A0A5B7CEN3</accession>
<keyword evidence="2" id="KW-1185">Reference proteome</keyword>
<reference evidence="1 2" key="1">
    <citation type="submission" date="2019-05" db="EMBL/GenBank/DDBJ databases">
        <title>Another draft genome of Portunus trituberculatus and its Hox gene families provides insights of decapod evolution.</title>
        <authorList>
            <person name="Jeong J.-H."/>
            <person name="Song I."/>
            <person name="Kim S."/>
            <person name="Choi T."/>
            <person name="Kim D."/>
            <person name="Ryu S."/>
            <person name="Kim W."/>
        </authorList>
    </citation>
    <scope>NUCLEOTIDE SEQUENCE [LARGE SCALE GENOMIC DNA]</scope>
    <source>
        <tissue evidence="1">Muscle</tissue>
    </source>
</reference>
<dbReference type="EMBL" id="VSRR010000007">
    <property type="protein sequence ID" value="MPC07765.1"/>
    <property type="molecule type" value="Genomic_DNA"/>
</dbReference>
<dbReference type="AlphaFoldDB" id="A0A5B7CEN3"/>
<organism evidence="1 2">
    <name type="scientific">Portunus trituberculatus</name>
    <name type="common">Swimming crab</name>
    <name type="synonym">Neptunus trituberculatus</name>
    <dbReference type="NCBI Taxonomy" id="210409"/>
    <lineage>
        <taxon>Eukaryota</taxon>
        <taxon>Metazoa</taxon>
        <taxon>Ecdysozoa</taxon>
        <taxon>Arthropoda</taxon>
        <taxon>Crustacea</taxon>
        <taxon>Multicrustacea</taxon>
        <taxon>Malacostraca</taxon>
        <taxon>Eumalacostraca</taxon>
        <taxon>Eucarida</taxon>
        <taxon>Decapoda</taxon>
        <taxon>Pleocyemata</taxon>
        <taxon>Brachyura</taxon>
        <taxon>Eubrachyura</taxon>
        <taxon>Portunoidea</taxon>
        <taxon>Portunidae</taxon>
        <taxon>Portuninae</taxon>
        <taxon>Portunus</taxon>
    </lineage>
</organism>
<proteinExistence type="predicted"/>
<comment type="caution">
    <text evidence="1">The sequence shown here is derived from an EMBL/GenBank/DDBJ whole genome shotgun (WGS) entry which is preliminary data.</text>
</comment>
<sequence length="96" mass="10837">MPARRGREAHTEGQKNAMNSLRQDNVLVLHEMKLQDLARRSTPKALQRTKESNVCFLLTANLTSVSFLLEYKINNLHKRVVPAKGNKAQICVRAPA</sequence>